<reference evidence="2" key="2">
    <citation type="journal article" date="2014" name="Fungal Genet. Biol.">
        <title>Comparative analysis of mitochondrial genomes from closely related Rhynchosporium species reveals extensive intron invasion.</title>
        <authorList>
            <person name="Torriani S.F."/>
            <person name="Penselin D."/>
            <person name="Knogge W."/>
            <person name="Felder M."/>
            <person name="Taudien S."/>
            <person name="Platzer M."/>
            <person name="McDonald B.A."/>
            <person name="Brunner P.C."/>
        </authorList>
    </citation>
    <scope>NUCLEOTIDE SEQUENCE</scope>
</reference>
<dbReference type="RefSeq" id="YP_008965341.1">
    <property type="nucleotide sequence ID" value="NC_023126.1"/>
</dbReference>
<reference evidence="2" key="1">
    <citation type="submission" date="2013-09" db="EMBL/GenBank/DDBJ databases">
        <authorList>
            <person name="Torriani S.F.F."/>
            <person name="Penselin D."/>
            <person name="Knogge W."/>
            <person name="Felder M."/>
            <person name="Taudien S."/>
            <person name="Platzer M."/>
            <person name="McDonald B.A."/>
            <person name="Brunner P.C."/>
        </authorList>
    </citation>
    <scope>NUCLEOTIDE SEQUENCE</scope>
</reference>
<evidence type="ECO:0000256" key="1">
    <source>
        <dbReference type="SAM" id="MobiDB-lite"/>
    </source>
</evidence>
<organism evidence="2">
    <name type="scientific">Rhynchosporium graminicola</name>
    <dbReference type="NCBI Taxonomy" id="2792576"/>
    <lineage>
        <taxon>Eukaryota</taxon>
        <taxon>Fungi</taxon>
        <taxon>Dikarya</taxon>
        <taxon>Ascomycota</taxon>
        <taxon>Pezizomycotina</taxon>
        <taxon>Leotiomycetes</taxon>
        <taxon>Helotiales</taxon>
        <taxon>Ploettnerulaceae</taxon>
        <taxon>Rhynchosporium</taxon>
    </lineage>
</organism>
<gene>
    <name evidence="2" type="primary">cox1i1</name>
</gene>
<keyword evidence="2" id="KW-0496">Mitochondrion</keyword>
<geneLocation type="mitochondrion" evidence="2"/>
<protein>
    <submittedName>
        <fullName evidence="2">Cox1i1</fullName>
    </submittedName>
</protein>
<sequence length="124" mass="13649">MSSLPSNKSLSDQDKAALLPKVSKAMADYRGLPVPTTSKVYADFLRERDSSRDTTYDPYKEGVYDKNKHVGNRSDSQNNSSSSHNNSSGANTTSGSLNPTNQTPTEFVMEKSELEMPNIIPEDE</sequence>
<feature type="compositionally biased region" description="Low complexity" evidence="1">
    <location>
        <begin position="73"/>
        <end position="98"/>
    </location>
</feature>
<dbReference type="EMBL" id="KF650573">
    <property type="protein sequence ID" value="AHC02374.1"/>
    <property type="molecule type" value="Genomic_DNA"/>
</dbReference>
<dbReference type="GeneID" id="17963567"/>
<dbReference type="AlphaFoldDB" id="V5W5N3"/>
<feature type="compositionally biased region" description="Basic and acidic residues" evidence="1">
    <location>
        <begin position="44"/>
        <end position="68"/>
    </location>
</feature>
<proteinExistence type="predicted"/>
<accession>V5W5N3</accession>
<name>V5W5N3_9HELO</name>
<feature type="region of interest" description="Disordered" evidence="1">
    <location>
        <begin position="25"/>
        <end position="124"/>
    </location>
</feature>
<evidence type="ECO:0000313" key="2">
    <source>
        <dbReference type="EMBL" id="AHC02374.1"/>
    </source>
</evidence>